<keyword evidence="1" id="KW-0862">Zinc</keyword>
<feature type="domain" description="RING-type" evidence="2">
    <location>
        <begin position="36"/>
        <end position="104"/>
    </location>
</feature>
<protein>
    <recommendedName>
        <fullName evidence="2">RING-type domain-containing protein</fullName>
    </recommendedName>
</protein>
<sequence length="163" mass="18826">MPRLFPEPVLQNFLTHHTHALPLSSLPEDDPLSLQCPICHNPYSAQDPSYLHPLSPISLSDPEGTEYPVQVKDRGTCRHIFGRRCIERHIRADQPWSHSCPLCRVEWFPPSVRSRTRAVVEVERALNALSRIESLDDEVRAEVRNVEGALEIIRELLYESRWM</sequence>
<dbReference type="EMBL" id="ML977030">
    <property type="protein sequence ID" value="KAF1949956.1"/>
    <property type="molecule type" value="Genomic_DNA"/>
</dbReference>
<dbReference type="Gene3D" id="3.30.40.10">
    <property type="entry name" value="Zinc/RING finger domain, C3HC4 (zinc finger)"/>
    <property type="match status" value="1"/>
</dbReference>
<dbReference type="AlphaFoldDB" id="A0A6A5TGM2"/>
<keyword evidence="4" id="KW-1185">Reference proteome</keyword>
<dbReference type="SUPFAM" id="SSF57850">
    <property type="entry name" value="RING/U-box"/>
    <property type="match status" value="1"/>
</dbReference>
<dbReference type="InterPro" id="IPR013083">
    <property type="entry name" value="Znf_RING/FYVE/PHD"/>
</dbReference>
<accession>A0A6A5TGM2</accession>
<evidence type="ECO:0000256" key="1">
    <source>
        <dbReference type="PROSITE-ProRule" id="PRU00175"/>
    </source>
</evidence>
<dbReference type="InterPro" id="IPR001841">
    <property type="entry name" value="Znf_RING"/>
</dbReference>
<evidence type="ECO:0000313" key="4">
    <source>
        <dbReference type="Proteomes" id="UP000800035"/>
    </source>
</evidence>
<dbReference type="GO" id="GO:0008270">
    <property type="term" value="F:zinc ion binding"/>
    <property type="evidence" value="ECO:0007669"/>
    <property type="project" value="UniProtKB-KW"/>
</dbReference>
<dbReference type="Proteomes" id="UP000800035">
    <property type="component" value="Unassembled WGS sequence"/>
</dbReference>
<keyword evidence="1" id="KW-0479">Metal-binding</keyword>
<name>A0A6A5TGM2_9PLEO</name>
<proteinExistence type="predicted"/>
<keyword evidence="1" id="KW-0863">Zinc-finger</keyword>
<dbReference type="OrthoDB" id="3791947at2759"/>
<evidence type="ECO:0000313" key="3">
    <source>
        <dbReference type="EMBL" id="KAF1949956.1"/>
    </source>
</evidence>
<organism evidence="3 4">
    <name type="scientific">Byssothecium circinans</name>
    <dbReference type="NCBI Taxonomy" id="147558"/>
    <lineage>
        <taxon>Eukaryota</taxon>
        <taxon>Fungi</taxon>
        <taxon>Dikarya</taxon>
        <taxon>Ascomycota</taxon>
        <taxon>Pezizomycotina</taxon>
        <taxon>Dothideomycetes</taxon>
        <taxon>Pleosporomycetidae</taxon>
        <taxon>Pleosporales</taxon>
        <taxon>Massarineae</taxon>
        <taxon>Massarinaceae</taxon>
        <taxon>Byssothecium</taxon>
    </lineage>
</organism>
<reference evidence="3" key="1">
    <citation type="journal article" date="2020" name="Stud. Mycol.">
        <title>101 Dothideomycetes genomes: a test case for predicting lifestyles and emergence of pathogens.</title>
        <authorList>
            <person name="Haridas S."/>
            <person name="Albert R."/>
            <person name="Binder M."/>
            <person name="Bloem J."/>
            <person name="Labutti K."/>
            <person name="Salamov A."/>
            <person name="Andreopoulos B."/>
            <person name="Baker S."/>
            <person name="Barry K."/>
            <person name="Bills G."/>
            <person name="Bluhm B."/>
            <person name="Cannon C."/>
            <person name="Castanera R."/>
            <person name="Culley D."/>
            <person name="Daum C."/>
            <person name="Ezra D."/>
            <person name="Gonzalez J."/>
            <person name="Henrissat B."/>
            <person name="Kuo A."/>
            <person name="Liang C."/>
            <person name="Lipzen A."/>
            <person name="Lutzoni F."/>
            <person name="Magnuson J."/>
            <person name="Mondo S."/>
            <person name="Nolan M."/>
            <person name="Ohm R."/>
            <person name="Pangilinan J."/>
            <person name="Park H.-J."/>
            <person name="Ramirez L."/>
            <person name="Alfaro M."/>
            <person name="Sun H."/>
            <person name="Tritt A."/>
            <person name="Yoshinaga Y."/>
            <person name="Zwiers L.-H."/>
            <person name="Turgeon B."/>
            <person name="Goodwin S."/>
            <person name="Spatafora J."/>
            <person name="Crous P."/>
            <person name="Grigoriev I."/>
        </authorList>
    </citation>
    <scope>NUCLEOTIDE SEQUENCE</scope>
    <source>
        <strain evidence="3">CBS 675.92</strain>
    </source>
</reference>
<dbReference type="PROSITE" id="PS50089">
    <property type="entry name" value="ZF_RING_2"/>
    <property type="match status" value="1"/>
</dbReference>
<evidence type="ECO:0000259" key="2">
    <source>
        <dbReference type="PROSITE" id="PS50089"/>
    </source>
</evidence>
<gene>
    <name evidence="3" type="ORF">CC80DRAFT_554857</name>
</gene>